<dbReference type="CDD" id="cd09736">
    <property type="entry name" value="Csy2_I-F"/>
    <property type="match status" value="1"/>
</dbReference>
<name>A0ABW3KKI3_9GAMM</name>
<accession>A0ABW3KKI3</accession>
<dbReference type="Pfam" id="PF09614">
    <property type="entry name" value="Cas_Csy2"/>
    <property type="match status" value="1"/>
</dbReference>
<evidence type="ECO:0000313" key="1">
    <source>
        <dbReference type="EMBL" id="MFD1009139.1"/>
    </source>
</evidence>
<keyword evidence="2" id="KW-1185">Reference proteome</keyword>
<evidence type="ECO:0000313" key="2">
    <source>
        <dbReference type="Proteomes" id="UP001597048"/>
    </source>
</evidence>
<comment type="caution">
    <text evidence="1">The sequence shown here is derived from an EMBL/GenBank/DDBJ whole genome shotgun (WGS) entry which is preliminary data.</text>
</comment>
<dbReference type="EMBL" id="JBHTJS010000053">
    <property type="protein sequence ID" value="MFD1009139.1"/>
    <property type="molecule type" value="Genomic_DNA"/>
</dbReference>
<gene>
    <name evidence="1" type="primary">csy2</name>
    <name evidence="1" type="ORF">ACFQ1C_13390</name>
</gene>
<dbReference type="InterPro" id="IPR013398">
    <property type="entry name" value="CRISPR-assoc_prot_Csy2"/>
</dbReference>
<dbReference type="Proteomes" id="UP001597048">
    <property type="component" value="Unassembled WGS sequence"/>
</dbReference>
<dbReference type="RefSeq" id="WP_379559144.1">
    <property type="nucleotide sequence ID" value="NZ_JBHTJS010000053.1"/>
</dbReference>
<dbReference type="NCBIfam" id="TIGR02565">
    <property type="entry name" value="cas_Csy2"/>
    <property type="match status" value="1"/>
</dbReference>
<proteinExistence type="predicted"/>
<sequence length="315" mass="35406">MSTRRLLELSHLNIHNANALSSPYTIGFPAMTAWLGFVHALERKLQAAGYPTLELVATAVFSHRCDLQTYQGPGDFVHSIIGTANPLDKDGKRSAFIEEARCHLDVSLLIEYQAQDSDEDRMERPEFIPLLERLLTRMKMAGGDLLGFNTPQLKALDDSDNQAVRRLLLNLMPGFALIERRELMQQAMEGGADALDALLEYLTIHHSCEQDDAGEVTWRSQRKAGLEGEKPGWIVPIATGFHGINPLGIAKNQRDPDTPHRFAESVVTLGEFRMAHRIHSLDEVLWHYHTDLDRNLYLCQQALPTTTVIDNDGFQ</sequence>
<protein>
    <submittedName>
        <fullName evidence="1">Type I-F CRISPR-associated protein Csy2</fullName>
    </submittedName>
</protein>
<reference evidence="2" key="1">
    <citation type="journal article" date="2019" name="Int. J. Syst. Evol. Microbiol.">
        <title>The Global Catalogue of Microorganisms (GCM) 10K type strain sequencing project: providing services to taxonomists for standard genome sequencing and annotation.</title>
        <authorList>
            <consortium name="The Broad Institute Genomics Platform"/>
            <consortium name="The Broad Institute Genome Sequencing Center for Infectious Disease"/>
            <person name="Wu L."/>
            <person name="Ma J."/>
        </authorList>
    </citation>
    <scope>NUCLEOTIDE SEQUENCE [LARGE SCALE GENOMIC DNA]</scope>
    <source>
        <strain evidence="2">CCUG 60525</strain>
    </source>
</reference>
<organism evidence="1 2">
    <name type="scientific">Oceanisphaera ostreae</name>
    <dbReference type="NCBI Taxonomy" id="914151"/>
    <lineage>
        <taxon>Bacteria</taxon>
        <taxon>Pseudomonadati</taxon>
        <taxon>Pseudomonadota</taxon>
        <taxon>Gammaproteobacteria</taxon>
        <taxon>Aeromonadales</taxon>
        <taxon>Aeromonadaceae</taxon>
        <taxon>Oceanisphaera</taxon>
    </lineage>
</organism>